<dbReference type="EMBL" id="AP024525">
    <property type="protein sequence ID" value="BCT75630.1"/>
    <property type="molecule type" value="Genomic_DNA"/>
</dbReference>
<name>A0ABN6FFJ2_SINCY</name>
<organism evidence="1 2">
    <name type="scientific">Sinomonas cyclohexanicum</name>
    <name type="common">Corynebacterium cyclohexanicum</name>
    <dbReference type="NCBI Taxonomy" id="322009"/>
    <lineage>
        <taxon>Bacteria</taxon>
        <taxon>Bacillati</taxon>
        <taxon>Actinomycetota</taxon>
        <taxon>Actinomycetes</taxon>
        <taxon>Micrococcales</taxon>
        <taxon>Micrococcaceae</taxon>
        <taxon>Sinomonas</taxon>
    </lineage>
</organism>
<accession>A0ABN6FFJ2</accession>
<sequence>MTDDEATDEMIDAARASGKLAGVYSWIDDHDILHSPDCRDGKHRSCTGAGWDLTEDIGTDCPCTCHTRSEGGSAR</sequence>
<evidence type="ECO:0000313" key="1">
    <source>
        <dbReference type="EMBL" id="BCT75630.1"/>
    </source>
</evidence>
<dbReference type="RefSeq" id="WP_229232354.1">
    <property type="nucleotide sequence ID" value="NZ_AP024525.1"/>
</dbReference>
<reference evidence="1 2" key="1">
    <citation type="journal article" date="2021" name="J. Biosci. Bioeng.">
        <title>Identification and characterization of a chc gene cluster responsible for the aromatization pathway of cyclohexanecarboxylate degradation in Sinomonas cyclohexanicum ATCC 51369.</title>
        <authorList>
            <person name="Yamamoto T."/>
            <person name="Hasegawa Y."/>
            <person name="Lau P.C.K."/>
            <person name="Iwaki H."/>
        </authorList>
    </citation>
    <scope>NUCLEOTIDE SEQUENCE [LARGE SCALE GENOMIC DNA]</scope>
    <source>
        <strain evidence="1 2">ATCC 51369</strain>
    </source>
</reference>
<keyword evidence="2" id="KW-1185">Reference proteome</keyword>
<proteinExistence type="predicted"/>
<gene>
    <name evidence="1" type="ORF">SCMU_14720</name>
</gene>
<protein>
    <submittedName>
        <fullName evidence="1">Uncharacterized protein</fullName>
    </submittedName>
</protein>
<evidence type="ECO:0000313" key="2">
    <source>
        <dbReference type="Proteomes" id="UP001319861"/>
    </source>
</evidence>
<dbReference type="Proteomes" id="UP001319861">
    <property type="component" value="Chromosome"/>
</dbReference>